<evidence type="ECO:0000256" key="3">
    <source>
        <dbReference type="ARBA" id="ARBA00023125"/>
    </source>
</evidence>
<keyword evidence="3" id="KW-0238">DNA-binding</keyword>
<comment type="subcellular location">
    <subcellularLocation>
        <location evidence="1">Nucleus</location>
    </subcellularLocation>
</comment>
<dbReference type="InterPro" id="IPR015300">
    <property type="entry name" value="DNA-bd_pseudobarrel_sf"/>
</dbReference>
<accession>W9RI66</accession>
<evidence type="ECO:0008006" key="8">
    <source>
        <dbReference type="Google" id="ProtNLM"/>
    </source>
</evidence>
<name>W9RI66_9ROSA</name>
<evidence type="ECO:0000256" key="5">
    <source>
        <dbReference type="ARBA" id="ARBA00023242"/>
    </source>
</evidence>
<protein>
    <recommendedName>
        <fullName evidence="8">TF-B3 domain-containing protein</fullName>
    </recommendedName>
</protein>
<dbReference type="Gene3D" id="2.40.330.10">
    <property type="entry name" value="DNA-binding pseudobarrel domain"/>
    <property type="match status" value="1"/>
</dbReference>
<evidence type="ECO:0000256" key="4">
    <source>
        <dbReference type="ARBA" id="ARBA00023163"/>
    </source>
</evidence>
<dbReference type="SUPFAM" id="SSF101936">
    <property type="entry name" value="DNA-binding pseudobarrel domain"/>
    <property type="match status" value="1"/>
</dbReference>
<keyword evidence="5" id="KW-0539">Nucleus</keyword>
<evidence type="ECO:0000313" key="7">
    <source>
        <dbReference type="Proteomes" id="UP000030645"/>
    </source>
</evidence>
<keyword evidence="4" id="KW-0804">Transcription</keyword>
<keyword evidence="2" id="KW-0805">Transcription regulation</keyword>
<proteinExistence type="predicted"/>
<sequence>MEWYSFQKTVDLTETFMTVPNEWLGTLLPNLGPNSTLEPIRVLDERINKMYTFLLRKRPILIKDDQQLHLKPVFESQAWLEFVVENGLRSGDTLYFWKEGGRSAENIIRVQVGGDPPRLYKLFGVIFRY</sequence>
<organism evidence="6 7">
    <name type="scientific">Morus notabilis</name>
    <dbReference type="NCBI Taxonomy" id="981085"/>
    <lineage>
        <taxon>Eukaryota</taxon>
        <taxon>Viridiplantae</taxon>
        <taxon>Streptophyta</taxon>
        <taxon>Embryophyta</taxon>
        <taxon>Tracheophyta</taxon>
        <taxon>Spermatophyta</taxon>
        <taxon>Magnoliopsida</taxon>
        <taxon>eudicotyledons</taxon>
        <taxon>Gunneridae</taxon>
        <taxon>Pentapetalae</taxon>
        <taxon>rosids</taxon>
        <taxon>fabids</taxon>
        <taxon>Rosales</taxon>
        <taxon>Moraceae</taxon>
        <taxon>Moreae</taxon>
        <taxon>Morus</taxon>
    </lineage>
</organism>
<keyword evidence="7" id="KW-1185">Reference proteome</keyword>
<reference evidence="7" key="1">
    <citation type="submission" date="2013-01" db="EMBL/GenBank/DDBJ databases">
        <title>Draft Genome Sequence of a Mulberry Tree, Morus notabilis C.K. Schneid.</title>
        <authorList>
            <person name="He N."/>
            <person name="Zhao S."/>
        </authorList>
    </citation>
    <scope>NUCLEOTIDE SEQUENCE</scope>
</reference>
<dbReference type="EMBL" id="KE345074">
    <property type="protein sequence ID" value="EXB93490.1"/>
    <property type="molecule type" value="Genomic_DNA"/>
</dbReference>
<evidence type="ECO:0000256" key="2">
    <source>
        <dbReference type="ARBA" id="ARBA00023015"/>
    </source>
</evidence>
<evidence type="ECO:0000256" key="1">
    <source>
        <dbReference type="ARBA" id="ARBA00004123"/>
    </source>
</evidence>
<dbReference type="GO" id="GO:0003677">
    <property type="term" value="F:DNA binding"/>
    <property type="evidence" value="ECO:0007669"/>
    <property type="project" value="UniProtKB-KW"/>
</dbReference>
<evidence type="ECO:0000313" key="6">
    <source>
        <dbReference type="EMBL" id="EXB93490.1"/>
    </source>
</evidence>
<dbReference type="AlphaFoldDB" id="W9RI66"/>
<gene>
    <name evidence="6" type="ORF">L484_006965</name>
</gene>
<dbReference type="GO" id="GO:0005634">
    <property type="term" value="C:nucleus"/>
    <property type="evidence" value="ECO:0007669"/>
    <property type="project" value="UniProtKB-SubCell"/>
</dbReference>
<dbReference type="Proteomes" id="UP000030645">
    <property type="component" value="Unassembled WGS sequence"/>
</dbReference>